<feature type="compositionally biased region" description="Basic and acidic residues" evidence="1">
    <location>
        <begin position="78"/>
        <end position="89"/>
    </location>
</feature>
<proteinExistence type="predicted"/>
<reference evidence="3" key="1">
    <citation type="submission" date="2021-01" db="EMBL/GenBank/DDBJ databases">
        <authorList>
            <person name="Corre E."/>
            <person name="Pelletier E."/>
            <person name="Niang G."/>
            <person name="Scheremetjew M."/>
            <person name="Finn R."/>
            <person name="Kale V."/>
            <person name="Holt S."/>
            <person name="Cochrane G."/>
            <person name="Meng A."/>
            <person name="Brown T."/>
            <person name="Cohen L."/>
        </authorList>
    </citation>
    <scope>NUCLEOTIDE SEQUENCE</scope>
    <source>
        <strain evidence="3">WS</strain>
    </source>
</reference>
<name>A0A7S1KRM7_9EUKA</name>
<keyword evidence="2" id="KW-0472">Membrane</keyword>
<feature type="region of interest" description="Disordered" evidence="1">
    <location>
        <begin position="78"/>
        <end position="100"/>
    </location>
</feature>
<protein>
    <submittedName>
        <fullName evidence="3">Uncharacterized protein</fullName>
    </submittedName>
</protein>
<dbReference type="EMBL" id="HBGD01007502">
    <property type="protein sequence ID" value="CAD9083011.1"/>
    <property type="molecule type" value="Transcribed_RNA"/>
</dbReference>
<keyword evidence="2" id="KW-0812">Transmembrane</keyword>
<gene>
    <name evidence="3" type="ORF">PCOS0759_LOCUS6253</name>
</gene>
<feature type="region of interest" description="Disordered" evidence="1">
    <location>
        <begin position="110"/>
        <end position="129"/>
    </location>
</feature>
<feature type="transmembrane region" description="Helical" evidence="2">
    <location>
        <begin position="199"/>
        <end position="217"/>
    </location>
</feature>
<evidence type="ECO:0000256" key="2">
    <source>
        <dbReference type="SAM" id="Phobius"/>
    </source>
</evidence>
<evidence type="ECO:0000313" key="3">
    <source>
        <dbReference type="EMBL" id="CAD9083011.1"/>
    </source>
</evidence>
<organism evidence="3">
    <name type="scientific">Percolomonas cosmopolitus</name>
    <dbReference type="NCBI Taxonomy" id="63605"/>
    <lineage>
        <taxon>Eukaryota</taxon>
        <taxon>Discoba</taxon>
        <taxon>Heterolobosea</taxon>
        <taxon>Tetramitia</taxon>
        <taxon>Eutetramitia</taxon>
        <taxon>Percolomonadidae</taxon>
        <taxon>Percolomonas</taxon>
    </lineage>
</organism>
<feature type="transmembrane region" description="Helical" evidence="2">
    <location>
        <begin position="276"/>
        <end position="301"/>
    </location>
</feature>
<keyword evidence="2" id="KW-1133">Transmembrane helix</keyword>
<sequence>MKNTNDLPWEKDPTNWGKEELLDCFRLYYPGTQRQFCDDNGIRSPSYFTFYKKGYPQKTQEQDIHQALQNFVETVRAKKQEANERRESHSSNANQEDTPLIAPPTIAASASISTQTPSDANQEDTPSIAPSTITASISTQIPSDANDDNPPLRGFPDDVQKWRDKYFGNEDAFNFCNENLQQEQEKRNFSDVNARLQQAFTNLGLVPILAFSFKLIIRNSGKQWPELHIFLLIFCISGIIFAFLSFFCFQCSGLFGQRKTNSLLLKIFNELPRNCGVISSYFCMLMLFCSNALIATGMGMLEIDRIEQN</sequence>
<dbReference type="AlphaFoldDB" id="A0A7S1KRM7"/>
<feature type="transmembrane region" description="Helical" evidence="2">
    <location>
        <begin position="229"/>
        <end position="256"/>
    </location>
</feature>
<accession>A0A7S1KRM7</accession>
<evidence type="ECO:0000256" key="1">
    <source>
        <dbReference type="SAM" id="MobiDB-lite"/>
    </source>
</evidence>